<dbReference type="SUPFAM" id="SSF109797">
    <property type="entry name" value="Bacteriocin immunity protein-like"/>
    <property type="match status" value="1"/>
</dbReference>
<evidence type="ECO:0000313" key="4">
    <source>
        <dbReference type="Proteomes" id="UP001212085"/>
    </source>
</evidence>
<dbReference type="OrthoDB" id="2230615at2"/>
<dbReference type="Proteomes" id="UP001212085">
    <property type="component" value="Chromosome"/>
</dbReference>
<dbReference type="AlphaFoldDB" id="A0A6N7X4M6"/>
<dbReference type="Pfam" id="PF08951">
    <property type="entry name" value="EntA_Immun"/>
    <property type="match status" value="1"/>
</dbReference>
<keyword evidence="4" id="KW-1185">Reference proteome</keyword>
<proteinExistence type="predicted"/>
<sequence length="101" mass="12282">MNKRRKRKRQIFYHHIELVYNNPTLVISEELRQALLNSASGLEKGDSIAYLAYRLYPFVCDEVLHRKANRNDELLVLKKYLERKRWRYYWGVILQVAFTNH</sequence>
<accession>A0A6N7X4M6</accession>
<reference evidence="1 3" key="1">
    <citation type="submission" date="2019-08" db="EMBL/GenBank/DDBJ databases">
        <title>In-depth cultivation of the pig gut microbiome towards novel bacterial diversity and tailored functional studies.</title>
        <authorList>
            <person name="Wylensek D."/>
            <person name="Hitch T.C.A."/>
            <person name="Clavel T."/>
        </authorList>
    </citation>
    <scope>NUCLEOTIDE SEQUENCE [LARGE SCALE GENOMIC DNA]</scope>
    <source>
        <strain evidence="1 3">BL-178-WT-3A</strain>
    </source>
</reference>
<name>A0A6N7X4M6_STRAY</name>
<organism evidence="1 3">
    <name type="scientific">Streptococcus alactolyticus</name>
    <dbReference type="NCBI Taxonomy" id="29389"/>
    <lineage>
        <taxon>Bacteria</taxon>
        <taxon>Bacillati</taxon>
        <taxon>Bacillota</taxon>
        <taxon>Bacilli</taxon>
        <taxon>Lactobacillales</taxon>
        <taxon>Streptococcaceae</taxon>
        <taxon>Streptococcus</taxon>
    </lineage>
</organism>
<dbReference type="EMBL" id="CP114883">
    <property type="protein sequence ID" value="WBB06898.1"/>
    <property type="molecule type" value="Genomic_DNA"/>
</dbReference>
<evidence type="ECO:0000313" key="1">
    <source>
        <dbReference type="EMBL" id="MST53192.1"/>
    </source>
</evidence>
<dbReference type="RefSeq" id="WP_154454401.1">
    <property type="nucleotide sequence ID" value="NZ_CP114883.1"/>
</dbReference>
<evidence type="ECO:0000313" key="3">
    <source>
        <dbReference type="Proteomes" id="UP000471052"/>
    </source>
</evidence>
<protein>
    <submittedName>
        <fullName evidence="1">Bacteriocin immunity protein</fullName>
    </submittedName>
</protein>
<reference evidence="2 4" key="2">
    <citation type="submission" date="2022-12" db="EMBL/GenBank/DDBJ databases">
        <title>Streptococcus alactolyticus LGM, complete genome.</title>
        <authorList>
            <person name="Liu Z."/>
            <person name="Mu C."/>
            <person name="Zhu W."/>
        </authorList>
    </citation>
    <scope>NUCLEOTIDE SEQUENCE [LARGE SCALE GENOMIC DNA]</scope>
    <source>
        <strain evidence="2 4">LGM</strain>
    </source>
</reference>
<gene>
    <name evidence="1" type="ORF">FYJ82_01845</name>
    <name evidence="2" type="ORF">O6R09_02970</name>
</gene>
<dbReference type="Proteomes" id="UP000471052">
    <property type="component" value="Unassembled WGS sequence"/>
</dbReference>
<dbReference type="InterPro" id="IPR015046">
    <property type="entry name" value="LciA_Immunity-like"/>
</dbReference>
<dbReference type="EMBL" id="VUNP01000005">
    <property type="protein sequence ID" value="MST53192.1"/>
    <property type="molecule type" value="Genomic_DNA"/>
</dbReference>
<evidence type="ECO:0000313" key="2">
    <source>
        <dbReference type="EMBL" id="WBB06898.1"/>
    </source>
</evidence>